<dbReference type="EC" id="3.6.1.62" evidence="4"/>
<organism evidence="7 8">
    <name type="scientific">Salmo salar</name>
    <name type="common">Atlantic salmon</name>
    <dbReference type="NCBI Taxonomy" id="8030"/>
    <lineage>
        <taxon>Eukaryota</taxon>
        <taxon>Metazoa</taxon>
        <taxon>Chordata</taxon>
        <taxon>Craniata</taxon>
        <taxon>Vertebrata</taxon>
        <taxon>Euteleostomi</taxon>
        <taxon>Actinopterygii</taxon>
        <taxon>Neopterygii</taxon>
        <taxon>Teleostei</taxon>
        <taxon>Protacanthopterygii</taxon>
        <taxon>Salmoniformes</taxon>
        <taxon>Salmonidae</taxon>
        <taxon>Salmoninae</taxon>
        <taxon>Salmo</taxon>
    </lineage>
</organism>
<dbReference type="CDD" id="cd09804">
    <property type="entry name" value="Dcp1"/>
    <property type="match status" value="1"/>
</dbReference>
<dbReference type="RefSeq" id="XP_045578404.1">
    <property type="nucleotide sequence ID" value="XM_045722448.1"/>
</dbReference>
<feature type="compositionally biased region" description="Polar residues" evidence="6">
    <location>
        <begin position="562"/>
        <end position="573"/>
    </location>
</feature>
<keyword evidence="7" id="KW-1185">Reference proteome</keyword>
<sequence length="699" mass="75834">MTASSSGGNTCLTAKGLDISLAALQRQDPYINNIVDVASQVALYTFNNRSNEWEKTDVEGTLFVYTRLASPRHGFTIMNRLSMENLTEPITKDLDFQLQDPFLLYRNARLAIYGIWFYDKADCQRIAELMKYLTKQEQALAQRGQQGPGQGGLVSPRALEAAGDPGKGQGVDILQMLTKARNEYDKGGQPEPKEIGGSSVLNANPSLIKPIPVKPMERFPHQGLQERPVQDSQGEPRPLSLATLFGVQQPRAELVSPMAGSGSVGPGSQPLGKPGGVRPAVARSLSYDDPVQAQLHLQAQEGGLISGSSPPQHCPAFQKLMKDAASSSQPQNQLQRDGPMEQLQPVSESPENRLHENGAPSVHHHHRTQARQDPIQRLFQNQPTSTTSSMTTSAPCCSRPPPPPLIPGLQSAHLQPLLVDALGFPGSQHRHLHLPPHQAQPLYFSPTKPPQMLVPMLPSHPSQSQPPHQPQPGHPQPQSQPCHSFHPFQHPQPLYLHPQPGHPQPGQLTGVVSPHELLQRLQLVQQEQSLVPEPTRPSSNLAPRFHEPVPLAPSAPPAMGQHGQQSAHSTARSLDSLADKNSAGTTAQKFQVISPSVSQPRWHLPCSCPPVSSPRPSAPRPKPLGTPTAPLALILPQPSWPHRPLTTPNPGASLRASSRPPCCTSYRTTVPSWIPSMSPTPSASPRKPPQTSSEARALF</sequence>
<name>A0ABM3F522_SALSA</name>
<feature type="compositionally biased region" description="Low complexity" evidence="6">
    <location>
        <begin position="476"/>
        <end position="508"/>
    </location>
</feature>
<feature type="region of interest" description="Disordered" evidence="6">
    <location>
        <begin position="429"/>
        <end position="510"/>
    </location>
</feature>
<protein>
    <recommendedName>
        <fullName evidence="4">5'-(N(7)-methylguanosine 5'-triphospho)-[mRNA] hydrolase</fullName>
        <ecNumber evidence="4">3.6.1.62</ecNumber>
    </recommendedName>
</protein>
<dbReference type="Proteomes" id="UP001652741">
    <property type="component" value="Chromosome ssa07"/>
</dbReference>
<dbReference type="InterPro" id="IPR010334">
    <property type="entry name" value="Dcp1"/>
</dbReference>
<proteinExistence type="inferred from homology"/>
<dbReference type="GeneID" id="106576625"/>
<evidence type="ECO:0000256" key="4">
    <source>
        <dbReference type="ARBA" id="ARBA00026102"/>
    </source>
</evidence>
<feature type="region of interest" description="Disordered" evidence="6">
    <location>
        <begin position="256"/>
        <end position="279"/>
    </location>
</feature>
<dbReference type="InterPro" id="IPR011993">
    <property type="entry name" value="PH-like_dom_sf"/>
</dbReference>
<dbReference type="SUPFAM" id="SSF50729">
    <property type="entry name" value="PH domain-like"/>
    <property type="match status" value="1"/>
</dbReference>
<feature type="region of interest" description="Disordered" evidence="6">
    <location>
        <begin position="608"/>
        <end position="699"/>
    </location>
</feature>
<dbReference type="Gene3D" id="2.30.29.30">
    <property type="entry name" value="Pleckstrin-homology domain (PH domain)/Phosphotyrosine-binding domain (PTB)"/>
    <property type="match status" value="1"/>
</dbReference>
<dbReference type="PANTHER" id="PTHR16290">
    <property type="entry name" value="TRANSCRIPTION FACTOR SMIF DECAPPING ENZYME DCP1"/>
    <property type="match status" value="1"/>
</dbReference>
<evidence type="ECO:0000256" key="2">
    <source>
        <dbReference type="ARBA" id="ARBA00008778"/>
    </source>
</evidence>
<comment type="subcellular location">
    <subcellularLocation>
        <location evidence="1">Cytoplasm</location>
    </subcellularLocation>
</comment>
<evidence type="ECO:0000256" key="3">
    <source>
        <dbReference type="ARBA" id="ARBA00022490"/>
    </source>
</evidence>
<feature type="compositionally biased region" description="Polar residues" evidence="6">
    <location>
        <begin position="325"/>
        <end position="335"/>
    </location>
</feature>
<evidence type="ECO:0000256" key="1">
    <source>
        <dbReference type="ARBA" id="ARBA00004496"/>
    </source>
</evidence>
<keyword evidence="3" id="KW-0963">Cytoplasm</keyword>
<dbReference type="PANTHER" id="PTHR16290:SF5">
    <property type="entry name" value="MRNA-DECAPPING ENZYME 1B"/>
    <property type="match status" value="1"/>
</dbReference>
<evidence type="ECO:0000256" key="5">
    <source>
        <dbReference type="ARBA" id="ARBA00047661"/>
    </source>
</evidence>
<evidence type="ECO:0000256" key="6">
    <source>
        <dbReference type="SAM" id="MobiDB-lite"/>
    </source>
</evidence>
<feature type="region of interest" description="Disordered" evidence="6">
    <location>
        <begin position="529"/>
        <end position="574"/>
    </location>
</feature>
<reference evidence="8" key="1">
    <citation type="submission" date="2025-08" db="UniProtKB">
        <authorList>
            <consortium name="RefSeq"/>
        </authorList>
    </citation>
    <scope>IDENTIFICATION</scope>
</reference>
<dbReference type="Pfam" id="PF06058">
    <property type="entry name" value="DCP1"/>
    <property type="match status" value="1"/>
</dbReference>
<comment type="similarity">
    <text evidence="2">Belongs to the DCP1 family.</text>
</comment>
<evidence type="ECO:0000313" key="7">
    <source>
        <dbReference type="Proteomes" id="UP001652741"/>
    </source>
</evidence>
<feature type="compositionally biased region" description="Pro residues" evidence="6">
    <location>
        <begin position="608"/>
        <end position="624"/>
    </location>
</feature>
<feature type="region of interest" description="Disordered" evidence="6">
    <location>
        <begin position="142"/>
        <end position="166"/>
    </location>
</feature>
<gene>
    <name evidence="8" type="primary">LOC106576625</name>
</gene>
<evidence type="ECO:0000313" key="8">
    <source>
        <dbReference type="RefSeq" id="XP_045578404.1"/>
    </source>
</evidence>
<comment type="catalytic activity">
    <reaction evidence="5">
        <text>a 5'-end (N(7)-methyl 5'-triphosphoguanosine)-ribonucleoside in mRNA + H2O = N(7)-methyl-GDP + a 5'-end phospho-ribonucleoside in mRNA + 2 H(+)</text>
        <dbReference type="Rhea" id="RHEA:67484"/>
        <dbReference type="Rhea" id="RHEA-COMP:15692"/>
        <dbReference type="Rhea" id="RHEA-COMP:17167"/>
        <dbReference type="ChEBI" id="CHEBI:15377"/>
        <dbReference type="ChEBI" id="CHEBI:15378"/>
        <dbReference type="ChEBI" id="CHEBI:63714"/>
        <dbReference type="ChEBI" id="CHEBI:138282"/>
        <dbReference type="ChEBI" id="CHEBI:156461"/>
        <dbReference type="EC" id="3.6.1.62"/>
    </reaction>
    <physiologicalReaction direction="left-to-right" evidence="5">
        <dbReference type="Rhea" id="RHEA:67485"/>
    </physiologicalReaction>
</comment>
<accession>A0ABM3F522</accession>
<feature type="region of interest" description="Disordered" evidence="6">
    <location>
        <begin position="321"/>
        <end position="374"/>
    </location>
</feature>
<feature type="compositionally biased region" description="Polar residues" evidence="6">
    <location>
        <begin position="665"/>
        <end position="699"/>
    </location>
</feature>